<dbReference type="PANTHER" id="PTHR36842">
    <property type="entry name" value="PROTEIN TOLB HOMOLOG"/>
    <property type="match status" value="1"/>
</dbReference>
<protein>
    <submittedName>
        <fullName evidence="3">Translocation protein</fullName>
    </submittedName>
</protein>
<dbReference type="AlphaFoldDB" id="A0A1P8WM47"/>
<dbReference type="STRING" id="1891926.Fuma_04798"/>
<proteinExistence type="inferred from homology"/>
<reference evidence="3 4" key="1">
    <citation type="journal article" date="2016" name="Front. Microbiol.">
        <title>Fuerstia marisgermanicae gen. nov., sp. nov., an Unusual Member of the Phylum Planctomycetes from the German Wadden Sea.</title>
        <authorList>
            <person name="Kohn T."/>
            <person name="Heuer A."/>
            <person name="Jogler M."/>
            <person name="Vollmers J."/>
            <person name="Boedeker C."/>
            <person name="Bunk B."/>
            <person name="Rast P."/>
            <person name="Borchert D."/>
            <person name="Glockner I."/>
            <person name="Freese H.M."/>
            <person name="Klenk H.P."/>
            <person name="Overmann J."/>
            <person name="Kaster A.K."/>
            <person name="Rohde M."/>
            <person name="Wiegand S."/>
            <person name="Jogler C."/>
        </authorList>
    </citation>
    <scope>NUCLEOTIDE SEQUENCE [LARGE SCALE GENOMIC DNA]</scope>
    <source>
        <strain evidence="3 4">NH11</strain>
    </source>
</reference>
<dbReference type="EMBL" id="CP017641">
    <property type="protein sequence ID" value="APZ95143.1"/>
    <property type="molecule type" value="Genomic_DNA"/>
</dbReference>
<dbReference type="InterPro" id="IPR011659">
    <property type="entry name" value="WD40"/>
</dbReference>
<dbReference type="OrthoDB" id="269409at2"/>
<dbReference type="Gene3D" id="2.120.10.30">
    <property type="entry name" value="TolB, C-terminal domain"/>
    <property type="match status" value="2"/>
</dbReference>
<evidence type="ECO:0000256" key="2">
    <source>
        <dbReference type="SAM" id="MobiDB-lite"/>
    </source>
</evidence>
<dbReference type="RefSeq" id="WP_077026349.1">
    <property type="nucleotide sequence ID" value="NZ_CP017641.1"/>
</dbReference>
<accession>A0A1P8WM47</accession>
<keyword evidence="4" id="KW-1185">Reference proteome</keyword>
<dbReference type="PANTHER" id="PTHR36842:SF2">
    <property type="entry name" value="SLR0505 PROTEIN"/>
    <property type="match status" value="1"/>
</dbReference>
<dbReference type="KEGG" id="fmr:Fuma_04798"/>
<organism evidence="3 4">
    <name type="scientific">Fuerstiella marisgermanici</name>
    <dbReference type="NCBI Taxonomy" id="1891926"/>
    <lineage>
        <taxon>Bacteria</taxon>
        <taxon>Pseudomonadati</taxon>
        <taxon>Planctomycetota</taxon>
        <taxon>Planctomycetia</taxon>
        <taxon>Planctomycetales</taxon>
        <taxon>Planctomycetaceae</taxon>
        <taxon>Fuerstiella</taxon>
    </lineage>
</organism>
<dbReference type="Proteomes" id="UP000187735">
    <property type="component" value="Chromosome"/>
</dbReference>
<evidence type="ECO:0000256" key="1">
    <source>
        <dbReference type="ARBA" id="ARBA00009820"/>
    </source>
</evidence>
<evidence type="ECO:0000313" key="4">
    <source>
        <dbReference type="Proteomes" id="UP000187735"/>
    </source>
</evidence>
<comment type="similarity">
    <text evidence="1">Belongs to the TolB family.</text>
</comment>
<sequence length="328" mass="35935">MRHLLIGLLGTTVLLTHLCDVNAEEVERVEVTKTKEVRPSLVTGDELQALYAKGGITVIMAMDAASTQLRQIGAIPEFPIINSPEVSPDGKWIGVDGWKQGQNLTDAHILLIEIETGVVLDLGLGAMPTWSADGKLIAFSRYRRSDGSPHGVFVGSVDQQRERLIDADGWAITWSPDGQKLVYVKGRNLLVYDPVFETQHAVFGDGESPYRRIMHNPEWSPDSRRIGFLAIRNDGTPEFATVLAIGPDPDLQVCCDARGFNPDIGWTKDGRRLTVPGQLAPQKRSQIYTVSPTGDQLPSPLPGQPVDASNSGNDWAPDGKTLYFLSRK</sequence>
<dbReference type="SUPFAM" id="SSF82171">
    <property type="entry name" value="DPP6 N-terminal domain-like"/>
    <property type="match status" value="2"/>
</dbReference>
<dbReference type="InterPro" id="IPR011042">
    <property type="entry name" value="6-blade_b-propeller_TolB-like"/>
</dbReference>
<feature type="region of interest" description="Disordered" evidence="2">
    <location>
        <begin position="290"/>
        <end position="320"/>
    </location>
</feature>
<name>A0A1P8WM47_9PLAN</name>
<evidence type="ECO:0000313" key="3">
    <source>
        <dbReference type="EMBL" id="APZ95143.1"/>
    </source>
</evidence>
<dbReference type="Pfam" id="PF07676">
    <property type="entry name" value="PD40"/>
    <property type="match status" value="3"/>
</dbReference>
<gene>
    <name evidence="3" type="ORF">Fuma_04798</name>
</gene>